<reference evidence="1 2" key="1">
    <citation type="submission" date="2013-08" db="EMBL/GenBank/DDBJ databases">
        <authorList>
            <person name="Weinstock G."/>
            <person name="Sodergren E."/>
            <person name="Wylie T."/>
            <person name="Fulton L."/>
            <person name="Fulton R."/>
            <person name="Fronick C."/>
            <person name="O'Laughlin M."/>
            <person name="Godfrey J."/>
            <person name="Miner T."/>
            <person name="Herter B."/>
            <person name="Appelbaum E."/>
            <person name="Cordes M."/>
            <person name="Lek S."/>
            <person name="Wollam A."/>
            <person name="Pepin K.H."/>
            <person name="Palsikar V.B."/>
            <person name="Mitreva M."/>
            <person name="Wilson R.K."/>
        </authorList>
    </citation>
    <scope>NUCLEOTIDE SEQUENCE [LARGE SCALE GENOMIC DNA]</scope>
    <source>
        <strain evidence="1 2">F0041</strain>
    </source>
</reference>
<dbReference type="PATRIC" id="fig|1321819.3.peg.2965"/>
<dbReference type="EMBL" id="AWSV01000162">
    <property type="protein sequence ID" value="ERI81448.1"/>
    <property type="molecule type" value="Genomic_DNA"/>
</dbReference>
<comment type="caution">
    <text evidence="1">The sequence shown here is derived from an EMBL/GenBank/DDBJ whole genome shotgun (WGS) entry which is preliminary data.</text>
</comment>
<gene>
    <name evidence="1" type="ORF">HMPREF1981_03212</name>
</gene>
<organism evidence="1 2">
    <name type="scientific">Bacteroides pyogenes F0041</name>
    <dbReference type="NCBI Taxonomy" id="1321819"/>
    <lineage>
        <taxon>Bacteria</taxon>
        <taxon>Pseudomonadati</taxon>
        <taxon>Bacteroidota</taxon>
        <taxon>Bacteroidia</taxon>
        <taxon>Bacteroidales</taxon>
        <taxon>Bacteroidaceae</taxon>
        <taxon>Bacteroides</taxon>
    </lineage>
</organism>
<accession>U2CBQ2</accession>
<dbReference type="HOGENOM" id="CLU_1607583_0_0_10"/>
<evidence type="ECO:0000313" key="2">
    <source>
        <dbReference type="Proteomes" id="UP000016496"/>
    </source>
</evidence>
<name>U2CBQ2_9BACE</name>
<evidence type="ECO:0000313" key="1">
    <source>
        <dbReference type="EMBL" id="ERI81448.1"/>
    </source>
</evidence>
<dbReference type="AlphaFoldDB" id="U2CBQ2"/>
<sequence>MFEKCVIIENQQLMNGINNMGGILFAELLFLSEIKLFAIHLDTAIVEAKPGHGFRMLPTVNVSESPTVTAQETDAGTEYKLSALIRFPFHALRYTEYLGIKNRLTEGGILRCQDAAGNKYIAGTDRFPLFGAIEMVIGKKTTDFSGFELKLSGTSLYPLLRSGSL</sequence>
<dbReference type="Proteomes" id="UP000016496">
    <property type="component" value="Unassembled WGS sequence"/>
</dbReference>
<proteinExistence type="predicted"/>
<protein>
    <submittedName>
        <fullName evidence="1">Uncharacterized protein</fullName>
    </submittedName>
</protein>